<evidence type="ECO:0000313" key="4">
    <source>
        <dbReference type="EMBL" id="KXZ59419.1"/>
    </source>
</evidence>
<dbReference type="PATRIC" id="fig|479117.4.peg.349"/>
<evidence type="ECO:0000256" key="3">
    <source>
        <dbReference type="SAM" id="MobiDB-lite"/>
    </source>
</evidence>
<dbReference type="Gene3D" id="3.40.50.300">
    <property type="entry name" value="P-loop containing nucleotide triphosphate hydrolases"/>
    <property type="match status" value="1"/>
</dbReference>
<dbReference type="EMBL" id="LQQC01000004">
    <property type="protein sequence ID" value="KXZ59419.1"/>
    <property type="molecule type" value="Genomic_DNA"/>
</dbReference>
<dbReference type="SUPFAM" id="SSF52540">
    <property type="entry name" value="P-loop containing nucleoside triphosphate hydrolases"/>
    <property type="match status" value="1"/>
</dbReference>
<proteinExistence type="predicted"/>
<protein>
    <submittedName>
        <fullName evidence="4">CobQ/CobB/MinD/ParA nucleotide binding domain protein</fullName>
    </submittedName>
</protein>
<dbReference type="GO" id="GO:0009898">
    <property type="term" value="C:cytoplasmic side of plasma membrane"/>
    <property type="evidence" value="ECO:0007669"/>
    <property type="project" value="TreeGrafter"/>
</dbReference>
<name>A0A150HBD3_9MICO</name>
<sequence length="424" mass="44388">MISVVLAVDVEFESSAAAALSAAGDIAVRSRPADGVELAAAMSAGAAEVYVLSRYFPGVDAEFRDRARRLGVRILGYGAGLVADWGVAVEVEAGCSAEALCEAVRACAQAEPAEVSEAPAAAPVEAGSPGRIVAVWGADGAPGRSTIAATLADISSRAERTVLVDADTVHAGQAVMLGLLDDASKIAALCRSAESLDDTVISRCIARIRDGLDVVTGLSRADRWPEVRAGALTAVLEELAKRYPVVIIDVSARVDPDDPLADPFYDRHAATRAALDAADEVIVVGAAEPPALVRLMNVLSSERFRHAEKTHVVVNRVREGAVGADPEQRIQQTLQRFVACESPVLLPDARDALDRAVLAGTTIIESAPKNPLSIALWDFARQLGLAPAGRRRAGRPRRRGIAKLLKNSPRDSGARTGGRAGIGQ</sequence>
<dbReference type="PANTHER" id="PTHR43384">
    <property type="entry name" value="SEPTUM SITE-DETERMINING PROTEIN MIND HOMOLOG, CHLOROPLASTIC-RELATED"/>
    <property type="match status" value="1"/>
</dbReference>
<dbReference type="RefSeq" id="WP_062019763.1">
    <property type="nucleotide sequence ID" value="NZ_LQQC01000004.1"/>
</dbReference>
<keyword evidence="1" id="KW-0547">Nucleotide-binding</keyword>
<organism evidence="4 5">
    <name type="scientific">Brevibacterium ravenspurgense</name>
    <dbReference type="NCBI Taxonomy" id="479117"/>
    <lineage>
        <taxon>Bacteria</taxon>
        <taxon>Bacillati</taxon>
        <taxon>Actinomycetota</taxon>
        <taxon>Actinomycetes</taxon>
        <taxon>Micrococcales</taxon>
        <taxon>Brevibacteriaceae</taxon>
        <taxon>Brevibacterium</taxon>
    </lineage>
</organism>
<reference evidence="4 5" key="1">
    <citation type="submission" date="2016-01" db="EMBL/GenBank/DDBJ databases">
        <title>Use of Whole Genome Sequencing to ascertain that Brevibacterium massiliense (Roux, Raoult 2009) is a later heterotypic synonym of Brevibacterium ravenspurgense (Mages 2008).</title>
        <authorList>
            <person name="Bernier A.-M."/>
            <person name="Burdz T."/>
            <person name="Huynh C."/>
            <person name="Pachecho A.L."/>
            <person name="Wiebe D."/>
            <person name="Bonner C."/>
            <person name="Bernard K."/>
        </authorList>
    </citation>
    <scope>NUCLEOTIDE SEQUENCE [LARGE SCALE GENOMIC DNA]</scope>
    <source>
        <strain evidence="4 5">CCUG56047</strain>
    </source>
</reference>
<dbReference type="GO" id="GO:0005829">
    <property type="term" value="C:cytosol"/>
    <property type="evidence" value="ECO:0007669"/>
    <property type="project" value="TreeGrafter"/>
</dbReference>
<dbReference type="AlphaFoldDB" id="A0A150HBD3"/>
<feature type="region of interest" description="Disordered" evidence="3">
    <location>
        <begin position="388"/>
        <end position="424"/>
    </location>
</feature>
<dbReference type="GO" id="GO:0016887">
    <property type="term" value="F:ATP hydrolysis activity"/>
    <property type="evidence" value="ECO:0007669"/>
    <property type="project" value="TreeGrafter"/>
</dbReference>
<dbReference type="InterPro" id="IPR027417">
    <property type="entry name" value="P-loop_NTPase"/>
</dbReference>
<keyword evidence="5" id="KW-1185">Reference proteome</keyword>
<evidence type="ECO:0000256" key="1">
    <source>
        <dbReference type="ARBA" id="ARBA00022741"/>
    </source>
</evidence>
<dbReference type="InterPro" id="IPR050625">
    <property type="entry name" value="ParA/MinD_ATPase"/>
</dbReference>
<evidence type="ECO:0000313" key="5">
    <source>
        <dbReference type="Proteomes" id="UP000243589"/>
    </source>
</evidence>
<keyword evidence="2" id="KW-0067">ATP-binding</keyword>
<evidence type="ECO:0000256" key="2">
    <source>
        <dbReference type="ARBA" id="ARBA00022840"/>
    </source>
</evidence>
<gene>
    <name evidence="4" type="ORF">Bravens_00353</name>
</gene>
<feature type="compositionally biased region" description="Basic residues" evidence="3">
    <location>
        <begin position="389"/>
        <end position="401"/>
    </location>
</feature>
<feature type="compositionally biased region" description="Gly residues" evidence="3">
    <location>
        <begin position="415"/>
        <end position="424"/>
    </location>
</feature>
<comment type="caution">
    <text evidence="4">The sequence shown here is derived from an EMBL/GenBank/DDBJ whole genome shotgun (WGS) entry which is preliminary data.</text>
</comment>
<dbReference type="GO" id="GO:0005524">
    <property type="term" value="F:ATP binding"/>
    <property type="evidence" value="ECO:0007669"/>
    <property type="project" value="UniProtKB-KW"/>
</dbReference>
<dbReference type="Proteomes" id="UP000243589">
    <property type="component" value="Unassembled WGS sequence"/>
</dbReference>
<accession>A0A150HBD3</accession>
<dbReference type="PANTHER" id="PTHR43384:SF6">
    <property type="entry name" value="SEPTUM SITE-DETERMINING PROTEIN MIND HOMOLOG, CHLOROPLASTIC"/>
    <property type="match status" value="1"/>
</dbReference>
<dbReference type="GO" id="GO:0051782">
    <property type="term" value="P:negative regulation of cell division"/>
    <property type="evidence" value="ECO:0007669"/>
    <property type="project" value="TreeGrafter"/>
</dbReference>